<proteinExistence type="predicted"/>
<protein>
    <submittedName>
        <fullName evidence="1">Uncharacterized protein</fullName>
    </submittedName>
</protein>
<comment type="caution">
    <text evidence="1">The sequence shown here is derived from an EMBL/GenBank/DDBJ whole genome shotgun (WGS) entry which is preliminary data.</text>
</comment>
<organism evidence="1 2">
    <name type="scientific">Brucella tritici</name>
    <dbReference type="NCBI Taxonomy" id="94626"/>
    <lineage>
        <taxon>Bacteria</taxon>
        <taxon>Pseudomonadati</taxon>
        <taxon>Pseudomonadota</taxon>
        <taxon>Alphaproteobacteria</taxon>
        <taxon>Hyphomicrobiales</taxon>
        <taxon>Brucellaceae</taxon>
        <taxon>Brucella/Ochrobactrum group</taxon>
        <taxon>Brucella</taxon>
    </lineage>
</organism>
<dbReference type="Proteomes" id="UP000481643">
    <property type="component" value="Unassembled WGS sequence"/>
</dbReference>
<accession>A0A6L3YRJ4</accession>
<dbReference type="AlphaFoldDB" id="A0A6L3YRJ4"/>
<dbReference type="EMBL" id="WBVX01000010">
    <property type="protein sequence ID" value="KAB2686015.1"/>
    <property type="molecule type" value="Genomic_DNA"/>
</dbReference>
<evidence type="ECO:0000313" key="1">
    <source>
        <dbReference type="EMBL" id="KAB2686015.1"/>
    </source>
</evidence>
<reference evidence="1 2" key="1">
    <citation type="submission" date="2019-09" db="EMBL/GenBank/DDBJ databases">
        <title>Taxonomic organization of the family Brucellaceae based on a phylogenomic approach.</title>
        <authorList>
            <person name="Leclercq S."/>
            <person name="Cloeckaert A."/>
            <person name="Zygmunt M.S."/>
        </authorList>
    </citation>
    <scope>NUCLEOTIDE SEQUENCE [LARGE SCALE GENOMIC DNA]</scope>
    <source>
        <strain evidence="1 2">WS1830</strain>
    </source>
</reference>
<sequence length="146" mass="16220">MKRVAFTCALLLLATAAHTQTSKEFALMARKSWSAFECSYLAAQAKDQGEYGRLFNIGYEFGKKAIDAFQNIKISKDDVLGNMPWGFTINLAGPSPDFMLGVIYHAASSNAETDVTRDMFSKPIDTSLWQTNAQTKYQKTNCALIQ</sequence>
<gene>
    <name evidence="1" type="ORF">F9L08_11830</name>
</gene>
<evidence type="ECO:0000313" key="2">
    <source>
        <dbReference type="Proteomes" id="UP000481643"/>
    </source>
</evidence>
<name>A0A6L3YRJ4_9HYPH</name>
<dbReference type="RefSeq" id="WP_151554763.1">
    <property type="nucleotide sequence ID" value="NZ_WBVX01000010.1"/>
</dbReference>